<keyword evidence="3" id="KW-1185">Reference proteome</keyword>
<evidence type="ECO:0000313" key="2">
    <source>
        <dbReference type="EMBL" id="QNS08936.1"/>
    </source>
</evidence>
<feature type="transmembrane region" description="Helical" evidence="1">
    <location>
        <begin position="67"/>
        <end position="85"/>
    </location>
</feature>
<proteinExistence type="predicted"/>
<dbReference type="EMBL" id="CP061281">
    <property type="protein sequence ID" value="QNS08936.1"/>
    <property type="molecule type" value="Genomic_DNA"/>
</dbReference>
<sequence length="198" mass="22358">MAGHEMRVFASFGMWAARRRHGVPAGASAFPYARGQALMMYAFAFVCAVETFGMWALLRDYPVLHRVTLVLDVYTVVMVLGLHAASVTRPHVVTREALRVRRGAHVDLRIPVERIAEVRRENRFTHTPREGELNLDVGAQTTLTIELAEPVRHMTLLGRPKEISVVRLHAEEPDRLARALDKVRRGRTRPSPALDRPV</sequence>
<dbReference type="Proteomes" id="UP000516428">
    <property type="component" value="Chromosome"/>
</dbReference>
<name>A0A7H1BJN1_9ACTN</name>
<accession>A0A7H1BJN1</accession>
<protein>
    <submittedName>
        <fullName evidence="2">Uncharacterized protein</fullName>
    </submittedName>
</protein>
<dbReference type="AlphaFoldDB" id="A0A7H1BJN1"/>
<evidence type="ECO:0000313" key="3">
    <source>
        <dbReference type="Proteomes" id="UP000516428"/>
    </source>
</evidence>
<keyword evidence="1" id="KW-0812">Transmembrane</keyword>
<organism evidence="2 3">
    <name type="scientific">Streptomyces xanthii</name>
    <dbReference type="NCBI Taxonomy" id="2768069"/>
    <lineage>
        <taxon>Bacteria</taxon>
        <taxon>Bacillati</taxon>
        <taxon>Actinomycetota</taxon>
        <taxon>Actinomycetes</taxon>
        <taxon>Kitasatosporales</taxon>
        <taxon>Streptomycetaceae</taxon>
        <taxon>Streptomyces</taxon>
    </lineage>
</organism>
<keyword evidence="1" id="KW-0472">Membrane</keyword>
<dbReference type="KEGG" id="sxn:IAG42_25180"/>
<feature type="transmembrane region" description="Helical" evidence="1">
    <location>
        <begin position="39"/>
        <end position="58"/>
    </location>
</feature>
<evidence type="ECO:0000256" key="1">
    <source>
        <dbReference type="SAM" id="Phobius"/>
    </source>
</evidence>
<keyword evidence="1" id="KW-1133">Transmembrane helix</keyword>
<reference evidence="2 3" key="1">
    <citation type="submission" date="2020-09" db="EMBL/GenBank/DDBJ databases">
        <title>A novel species.</title>
        <authorList>
            <person name="Gao J."/>
        </authorList>
    </citation>
    <scope>NUCLEOTIDE SEQUENCE [LARGE SCALE GENOMIC DNA]</scope>
    <source>
        <strain evidence="2 3">CRXT-Y-14</strain>
    </source>
</reference>
<gene>
    <name evidence="2" type="ORF">IAG42_25180</name>
</gene>